<dbReference type="CDD" id="cd02972">
    <property type="entry name" value="DsbA_family"/>
    <property type="match status" value="1"/>
</dbReference>
<feature type="domain" description="Thioredoxin-like fold" evidence="2">
    <location>
        <begin position="69"/>
        <end position="224"/>
    </location>
</feature>
<sequence length="244" mass="27610">MIKDMFKDKRISAIFTVVFTFLLIMVVFVIAKSDFGKTKKHQELSAEDIESLVAAGDFLSPSLRSVDDSDVFLGKKNADVELIVYEDLSSYYSAEFSKTIDSIRQNFGDKVLVAFRPYANKMFPLSISTNLWAQCAMEQGKFFEARKLLLKQAENETLSEEYFSNYAKEIGLNLDSLEKCVKGEKYLAKLEGLKKEAERFDVYGAPTVFVNNEMIIGARSFEDVTNGDGQNLEGMKNIISRNLK</sequence>
<evidence type="ECO:0000313" key="3">
    <source>
        <dbReference type="EMBL" id="PKM91800.1"/>
    </source>
</evidence>
<dbReference type="Gene3D" id="3.40.30.10">
    <property type="entry name" value="Glutaredoxin"/>
    <property type="match status" value="1"/>
</dbReference>
<comment type="caution">
    <text evidence="3">The sequence shown here is derived from an EMBL/GenBank/DDBJ whole genome shotgun (WGS) entry which is preliminary data.</text>
</comment>
<evidence type="ECO:0000313" key="4">
    <source>
        <dbReference type="Proteomes" id="UP000233517"/>
    </source>
</evidence>
<dbReference type="InterPro" id="IPR012336">
    <property type="entry name" value="Thioredoxin-like_fold"/>
</dbReference>
<dbReference type="SUPFAM" id="SSF52833">
    <property type="entry name" value="Thioredoxin-like"/>
    <property type="match status" value="1"/>
</dbReference>
<evidence type="ECO:0000256" key="1">
    <source>
        <dbReference type="SAM" id="Phobius"/>
    </source>
</evidence>
<dbReference type="InterPro" id="IPR036249">
    <property type="entry name" value="Thioredoxin-like_sf"/>
</dbReference>
<keyword evidence="1" id="KW-0472">Membrane</keyword>
<organism evidence="3 4">
    <name type="scientific">Candidatus Falkowbacteria bacterium HGW-Falkowbacteria-1</name>
    <dbReference type="NCBI Taxonomy" id="2013768"/>
    <lineage>
        <taxon>Bacteria</taxon>
        <taxon>Candidatus Falkowiibacteriota</taxon>
    </lineage>
</organism>
<dbReference type="Proteomes" id="UP000233517">
    <property type="component" value="Unassembled WGS sequence"/>
</dbReference>
<dbReference type="EMBL" id="PHAI01000001">
    <property type="protein sequence ID" value="PKM91800.1"/>
    <property type="molecule type" value="Genomic_DNA"/>
</dbReference>
<feature type="transmembrane region" description="Helical" evidence="1">
    <location>
        <begin position="12"/>
        <end position="31"/>
    </location>
</feature>
<keyword evidence="1" id="KW-1133">Transmembrane helix</keyword>
<gene>
    <name evidence="3" type="ORF">CVU82_01160</name>
</gene>
<keyword evidence="1" id="KW-0812">Transmembrane</keyword>
<reference evidence="3 4" key="1">
    <citation type="journal article" date="2017" name="ISME J.">
        <title>Potential for microbial H2 and metal transformations associated with novel bacteria and archaea in deep terrestrial subsurface sediments.</title>
        <authorList>
            <person name="Hernsdorf A.W."/>
            <person name="Amano Y."/>
            <person name="Miyakawa K."/>
            <person name="Ise K."/>
            <person name="Suzuki Y."/>
            <person name="Anantharaman K."/>
            <person name="Probst A."/>
            <person name="Burstein D."/>
            <person name="Thomas B.C."/>
            <person name="Banfield J.F."/>
        </authorList>
    </citation>
    <scope>NUCLEOTIDE SEQUENCE [LARGE SCALE GENOMIC DNA]</scope>
    <source>
        <strain evidence="3">HGW-Falkowbacteria-1</strain>
    </source>
</reference>
<protein>
    <recommendedName>
        <fullName evidence="2">Thioredoxin-like fold domain-containing protein</fullName>
    </recommendedName>
</protein>
<dbReference type="Pfam" id="PF13462">
    <property type="entry name" value="Thioredoxin_4"/>
    <property type="match status" value="1"/>
</dbReference>
<proteinExistence type="predicted"/>
<dbReference type="AlphaFoldDB" id="A0A2N2EAQ4"/>
<name>A0A2N2EAQ4_9BACT</name>
<accession>A0A2N2EAQ4</accession>
<evidence type="ECO:0000259" key="2">
    <source>
        <dbReference type="Pfam" id="PF13462"/>
    </source>
</evidence>